<evidence type="ECO:0000313" key="2">
    <source>
        <dbReference type="Proteomes" id="UP000499080"/>
    </source>
</evidence>
<name>A0A4Y2FCQ3_ARAVE</name>
<evidence type="ECO:0000313" key="1">
    <source>
        <dbReference type="EMBL" id="GBM39303.1"/>
    </source>
</evidence>
<dbReference type="AlphaFoldDB" id="A0A4Y2FCQ3"/>
<dbReference type="Proteomes" id="UP000499080">
    <property type="component" value="Unassembled WGS sequence"/>
</dbReference>
<sequence length="126" mass="14408">MYKKERRRHKMNQDIRETSVRAAKRLTLKSTKISSLGRKLFSPKKLAMVLIPLGLASNQVSPWSRAKDKWEGWHLLLAKGILALLHTTRGRNLIDIWTLVAFLEDFEEKLAPTCVSFGEKPGMPPI</sequence>
<gene>
    <name evidence="1" type="ORF">AVEN_171382_1</name>
</gene>
<proteinExistence type="predicted"/>
<accession>A0A4Y2FCQ3</accession>
<keyword evidence="2" id="KW-1185">Reference proteome</keyword>
<protein>
    <submittedName>
        <fullName evidence="1">Uncharacterized protein</fullName>
    </submittedName>
</protein>
<organism evidence="1 2">
    <name type="scientific">Araneus ventricosus</name>
    <name type="common">Orbweaver spider</name>
    <name type="synonym">Epeira ventricosa</name>
    <dbReference type="NCBI Taxonomy" id="182803"/>
    <lineage>
        <taxon>Eukaryota</taxon>
        <taxon>Metazoa</taxon>
        <taxon>Ecdysozoa</taxon>
        <taxon>Arthropoda</taxon>
        <taxon>Chelicerata</taxon>
        <taxon>Arachnida</taxon>
        <taxon>Araneae</taxon>
        <taxon>Araneomorphae</taxon>
        <taxon>Entelegynae</taxon>
        <taxon>Araneoidea</taxon>
        <taxon>Araneidae</taxon>
        <taxon>Araneus</taxon>
    </lineage>
</organism>
<comment type="caution">
    <text evidence="1">The sequence shown here is derived from an EMBL/GenBank/DDBJ whole genome shotgun (WGS) entry which is preliminary data.</text>
</comment>
<dbReference type="EMBL" id="BGPR01000892">
    <property type="protein sequence ID" value="GBM39303.1"/>
    <property type="molecule type" value="Genomic_DNA"/>
</dbReference>
<reference evidence="1 2" key="1">
    <citation type="journal article" date="2019" name="Sci. Rep.">
        <title>Orb-weaving spider Araneus ventricosus genome elucidates the spidroin gene catalogue.</title>
        <authorList>
            <person name="Kono N."/>
            <person name="Nakamura H."/>
            <person name="Ohtoshi R."/>
            <person name="Moran D.A.P."/>
            <person name="Shinohara A."/>
            <person name="Yoshida Y."/>
            <person name="Fujiwara M."/>
            <person name="Mori M."/>
            <person name="Tomita M."/>
            <person name="Arakawa K."/>
        </authorList>
    </citation>
    <scope>NUCLEOTIDE SEQUENCE [LARGE SCALE GENOMIC DNA]</scope>
</reference>